<proteinExistence type="predicted"/>
<gene>
    <name evidence="1" type="ORF">BJ138DRAFT_269495</name>
</gene>
<accession>A0ACB8API6</accession>
<sequence>MTQFDPLNQPSSSKLPANMVLNPSSPSDTDAFPSLALPPAIVDQFALIQKHLTGLRSATDRLESICPLIRKTQKLRELGQSIESCQVELSNQLTALHKNLQVPFTIKENATDTDADGQDQATLIVRDRLSDFITVKGVVPQCAEETPPLPMDPFSAYQVSVTRNEDSDFSQWHLPYRVVFTPDPNWGDMNTGEALPSLSINVDEIGRVTCSHGQPRDDDDEDDQKSVSIPYSADAASVNVLLAAPSFEPVELPSPRKNRFQRFPRKRRGKAREELDIACPCPVDNSCGTSDPVPSASIPSTVSTIPFPVVSPIKLPPVTPMKRKDNAQSDQSDVFSITNKAVKELPTVLNTPATPKDPRTLRRSTRTTAQKQKRKREDEEINERIISTTSKAKRRKL</sequence>
<comment type="caution">
    <text evidence="1">The sequence shown here is derived from an EMBL/GenBank/DDBJ whole genome shotgun (WGS) entry which is preliminary data.</text>
</comment>
<dbReference type="EMBL" id="MU267607">
    <property type="protein sequence ID" value="KAH7914928.1"/>
    <property type="molecule type" value="Genomic_DNA"/>
</dbReference>
<protein>
    <submittedName>
        <fullName evidence="1">Uncharacterized protein</fullName>
    </submittedName>
</protein>
<dbReference type="Proteomes" id="UP000790377">
    <property type="component" value="Unassembled WGS sequence"/>
</dbReference>
<name>A0ACB8API6_9AGAM</name>
<evidence type="ECO:0000313" key="1">
    <source>
        <dbReference type="EMBL" id="KAH7914928.1"/>
    </source>
</evidence>
<reference evidence="1" key="1">
    <citation type="journal article" date="2021" name="New Phytol.">
        <title>Evolutionary innovations through gain and loss of genes in the ectomycorrhizal Boletales.</title>
        <authorList>
            <person name="Wu G."/>
            <person name="Miyauchi S."/>
            <person name="Morin E."/>
            <person name="Kuo A."/>
            <person name="Drula E."/>
            <person name="Varga T."/>
            <person name="Kohler A."/>
            <person name="Feng B."/>
            <person name="Cao Y."/>
            <person name="Lipzen A."/>
            <person name="Daum C."/>
            <person name="Hundley H."/>
            <person name="Pangilinan J."/>
            <person name="Johnson J."/>
            <person name="Barry K."/>
            <person name="LaButti K."/>
            <person name="Ng V."/>
            <person name="Ahrendt S."/>
            <person name="Min B."/>
            <person name="Choi I.G."/>
            <person name="Park H."/>
            <person name="Plett J.M."/>
            <person name="Magnuson J."/>
            <person name="Spatafora J.W."/>
            <person name="Nagy L.G."/>
            <person name="Henrissat B."/>
            <person name="Grigoriev I.V."/>
            <person name="Yang Z.L."/>
            <person name="Xu J."/>
            <person name="Martin F.M."/>
        </authorList>
    </citation>
    <scope>NUCLEOTIDE SEQUENCE</scope>
    <source>
        <strain evidence="1">ATCC 28755</strain>
    </source>
</reference>
<keyword evidence="2" id="KW-1185">Reference proteome</keyword>
<organism evidence="1 2">
    <name type="scientific">Hygrophoropsis aurantiaca</name>
    <dbReference type="NCBI Taxonomy" id="72124"/>
    <lineage>
        <taxon>Eukaryota</taxon>
        <taxon>Fungi</taxon>
        <taxon>Dikarya</taxon>
        <taxon>Basidiomycota</taxon>
        <taxon>Agaricomycotina</taxon>
        <taxon>Agaricomycetes</taxon>
        <taxon>Agaricomycetidae</taxon>
        <taxon>Boletales</taxon>
        <taxon>Coniophorineae</taxon>
        <taxon>Hygrophoropsidaceae</taxon>
        <taxon>Hygrophoropsis</taxon>
    </lineage>
</organism>
<evidence type="ECO:0000313" key="2">
    <source>
        <dbReference type="Proteomes" id="UP000790377"/>
    </source>
</evidence>